<protein>
    <recommendedName>
        <fullName evidence="16">Kunitz-type protease inhibitor 1</fullName>
    </recommendedName>
    <alternativeName>
        <fullName evidence="17">Hepatocyte growth factor activator inhibitor type 1</fullName>
    </alternativeName>
</protein>
<dbReference type="PANTHER" id="PTHR46750">
    <property type="entry name" value="KUNITZ-TYPE PROTEASE INHIBITOR 1"/>
    <property type="match status" value="1"/>
</dbReference>
<evidence type="ECO:0000256" key="2">
    <source>
        <dbReference type="ARBA" id="ARBA00004496"/>
    </source>
</evidence>
<feature type="disulfide bond" evidence="18">
    <location>
        <begin position="312"/>
        <end position="330"/>
    </location>
</feature>
<evidence type="ECO:0000256" key="5">
    <source>
        <dbReference type="ARBA" id="ARBA00022490"/>
    </source>
</evidence>
<keyword evidence="11 20" id="KW-0472">Membrane</keyword>
<proteinExistence type="predicted"/>
<evidence type="ECO:0000256" key="19">
    <source>
        <dbReference type="SAM" id="MobiDB-lite"/>
    </source>
</evidence>
<dbReference type="FunFam" id="4.10.410.10:FF:000006">
    <property type="entry name" value="Serine peptidase inhibitor, Kunitz type 1"/>
    <property type="match status" value="1"/>
</dbReference>
<dbReference type="GO" id="GO:0005576">
    <property type="term" value="C:extracellular region"/>
    <property type="evidence" value="ECO:0007669"/>
    <property type="project" value="UniProtKB-SubCell"/>
</dbReference>
<dbReference type="Pfam" id="PF00014">
    <property type="entry name" value="Kunitz_BPTI"/>
    <property type="match status" value="2"/>
</dbReference>
<evidence type="ECO:0000256" key="10">
    <source>
        <dbReference type="ARBA" id="ARBA00022900"/>
    </source>
</evidence>
<comment type="function">
    <text evidence="14">Inhibitor of HGFAC. Inhibits serine protease activity of ST14/matriptase in vitro. Inhibits serine protease activity of TMPRSS13, via the BPTI/Kunitz inhibitor 1 domain.</text>
</comment>
<comment type="subcellular location">
    <subcellularLocation>
        <location evidence="1">Cell membrane</location>
    </subcellularLocation>
    <subcellularLocation>
        <location evidence="2">Cytoplasm</location>
    </subcellularLocation>
    <subcellularLocation>
        <location evidence="3">Secreted</location>
    </subcellularLocation>
</comment>
<evidence type="ECO:0000256" key="20">
    <source>
        <dbReference type="SAM" id="Phobius"/>
    </source>
</evidence>
<dbReference type="CDD" id="cd00112">
    <property type="entry name" value="LDLa"/>
    <property type="match status" value="2"/>
</dbReference>
<keyword evidence="6" id="KW-0964">Secreted</keyword>
<comment type="subunit">
    <text evidence="15">Interacts with HGFAC. Interacts with TMPRSS13; the interaction promotes the phosphorylation and cell membrane localization of TMPRSS13.</text>
</comment>
<dbReference type="InterPro" id="IPR013980">
    <property type="entry name" value="MANSC_dom"/>
</dbReference>
<dbReference type="EMBL" id="JH170984">
    <property type="protein sequence ID" value="EHB10317.1"/>
    <property type="molecule type" value="Genomic_DNA"/>
</dbReference>
<dbReference type="InterPro" id="IPR023415">
    <property type="entry name" value="LDLR_class-A_CS"/>
</dbReference>
<dbReference type="InterPro" id="IPR011106">
    <property type="entry name" value="MANSC_N"/>
</dbReference>
<feature type="disulfide bond" evidence="18">
    <location>
        <begin position="324"/>
        <end position="339"/>
    </location>
</feature>
<evidence type="ECO:0000313" key="25">
    <source>
        <dbReference type="Proteomes" id="UP000006813"/>
    </source>
</evidence>
<dbReference type="Gene3D" id="2.60.40.10">
    <property type="entry name" value="Immunoglobulins"/>
    <property type="match status" value="1"/>
</dbReference>
<feature type="chain" id="PRO_5003474464" description="Kunitz-type protease inhibitor 1" evidence="21">
    <location>
        <begin position="22"/>
        <end position="567"/>
    </location>
</feature>
<keyword evidence="13" id="KW-0325">Glycoprotein</keyword>
<dbReference type="Pfam" id="PF22352">
    <property type="entry name" value="K319L-like_PKD"/>
    <property type="match status" value="1"/>
</dbReference>
<name>G5BM03_HETGA</name>
<dbReference type="PROSITE" id="PS50279">
    <property type="entry name" value="BPTI_KUNITZ_2"/>
    <property type="match status" value="2"/>
</dbReference>
<dbReference type="GO" id="GO:0004867">
    <property type="term" value="F:serine-type endopeptidase inhibitor activity"/>
    <property type="evidence" value="ECO:0007669"/>
    <property type="project" value="UniProtKB-KW"/>
</dbReference>
<evidence type="ECO:0000259" key="22">
    <source>
        <dbReference type="PROSITE" id="PS50279"/>
    </source>
</evidence>
<dbReference type="InterPro" id="IPR020901">
    <property type="entry name" value="Prtase_inh_Kunz-CS"/>
</dbReference>
<dbReference type="Pfam" id="PF00057">
    <property type="entry name" value="Ldl_recept_a"/>
    <property type="match status" value="2"/>
</dbReference>
<dbReference type="CDD" id="cd22623">
    <property type="entry name" value="Kunitz_HAI1_1-like"/>
    <property type="match status" value="1"/>
</dbReference>
<organism evidence="24 25">
    <name type="scientific">Heterocephalus glaber</name>
    <name type="common">Naked mole rat</name>
    <dbReference type="NCBI Taxonomy" id="10181"/>
    <lineage>
        <taxon>Eukaryota</taxon>
        <taxon>Metazoa</taxon>
        <taxon>Chordata</taxon>
        <taxon>Craniata</taxon>
        <taxon>Vertebrata</taxon>
        <taxon>Euteleostomi</taxon>
        <taxon>Mammalia</taxon>
        <taxon>Eutheria</taxon>
        <taxon>Euarchontoglires</taxon>
        <taxon>Glires</taxon>
        <taxon>Rodentia</taxon>
        <taxon>Hystricomorpha</taxon>
        <taxon>Bathyergidae</taxon>
        <taxon>Heterocephalus</taxon>
    </lineage>
</organism>
<accession>G5BM03</accession>
<dbReference type="SMART" id="SM00765">
    <property type="entry name" value="MANEC"/>
    <property type="match status" value="1"/>
</dbReference>
<dbReference type="FunFam" id="4.10.410.10:FF:000008">
    <property type="entry name" value="Serine peptidase inhibitor, Kunitz type 1"/>
    <property type="match status" value="1"/>
</dbReference>
<keyword evidence="10" id="KW-0722">Serine protease inhibitor</keyword>
<dbReference type="GO" id="GO:0008544">
    <property type="term" value="P:epidermis development"/>
    <property type="evidence" value="ECO:0007669"/>
    <property type="project" value="TreeGrafter"/>
</dbReference>
<dbReference type="SUPFAM" id="SSF57362">
    <property type="entry name" value="BPTI-like"/>
    <property type="match status" value="2"/>
</dbReference>
<feature type="disulfide bond" evidence="18">
    <location>
        <begin position="392"/>
        <end position="407"/>
    </location>
</feature>
<dbReference type="InterPro" id="IPR002172">
    <property type="entry name" value="LDrepeatLR_classA_rpt"/>
</dbReference>
<dbReference type="GO" id="GO:0005737">
    <property type="term" value="C:cytoplasm"/>
    <property type="evidence" value="ECO:0007669"/>
    <property type="project" value="UniProtKB-SubCell"/>
</dbReference>
<dbReference type="GO" id="GO:0005886">
    <property type="term" value="C:plasma membrane"/>
    <property type="evidence" value="ECO:0007669"/>
    <property type="project" value="UniProtKB-SubCell"/>
</dbReference>
<dbReference type="Gene3D" id="4.10.410.10">
    <property type="entry name" value="Pancreatic trypsin inhibitor Kunitz domain"/>
    <property type="match status" value="2"/>
</dbReference>
<dbReference type="MEROPS" id="I02.008"/>
<dbReference type="InterPro" id="IPR036880">
    <property type="entry name" value="Kunitz_BPTI_sf"/>
</dbReference>
<sequence length="567" mass="62834">MMAGARTVWLLCALGLWGAEAGLPPAPPELPTGDSCLAGFTSGVPDFVLDTEASVSNGATFLGSPEVQRGRNCVRACCTTQNCNLALVELQPDRGEDSISSCFLMNCLYEQNFVCKFARRDGFSNYLTKEVYRSYRELQKQAFGGTQIPRAWVGIDLKVQPQEPLVLKDVGNTDWHLLQGDSGLSIERKEPDQVELWGLKEGTYLFQLTAAGSDDPQSTANVTVTVLSAKQTEDYCLASSKVGRCRGAFPRWYYEPKEQICKRFIYGGCLGNKNNYLWEKECMLACQDVQGPSVERQHPVCSGSCQPTQFRCSDGCCIDSFLECDDTPDCPNGSDEATCEKYSTGFDELQNIHFPSNKGPSVERQHPVCSGSCQPTQFRCSDGCCIDSFLECDDTPDCPNGSDEATCEKYSTGFDELQNIHFPSNKGHCVDLPDTGVCQENIPRWYYNPFSERCARFTYGGCYGNKNNFGEEQQCLESCRGISKKDVFGLRRESSIPSLGSMEITIAILLVTCIIGVVAILGYCFFKDQRKAFQRHHRHPPPTPASSTVSTTEDTEHLVYNHTTQPL</sequence>
<dbReference type="AlphaFoldDB" id="G5BM03"/>
<keyword evidence="7" id="KW-0646">Protease inhibitor</keyword>
<evidence type="ECO:0000256" key="9">
    <source>
        <dbReference type="ARBA" id="ARBA00022737"/>
    </source>
</evidence>
<dbReference type="GO" id="GO:0060429">
    <property type="term" value="P:epithelium development"/>
    <property type="evidence" value="ECO:0007669"/>
    <property type="project" value="TreeGrafter"/>
</dbReference>
<evidence type="ECO:0000256" key="7">
    <source>
        <dbReference type="ARBA" id="ARBA00022690"/>
    </source>
</evidence>
<evidence type="ECO:0000256" key="18">
    <source>
        <dbReference type="PROSITE-ProRule" id="PRU00124"/>
    </source>
</evidence>
<keyword evidence="20" id="KW-1133">Transmembrane helix</keyword>
<keyword evidence="12 18" id="KW-1015">Disulfide bond</keyword>
<gene>
    <name evidence="24" type="ORF">GW7_18725</name>
</gene>
<evidence type="ECO:0000256" key="15">
    <source>
        <dbReference type="ARBA" id="ARBA00062494"/>
    </source>
</evidence>
<evidence type="ECO:0000256" key="13">
    <source>
        <dbReference type="ARBA" id="ARBA00023180"/>
    </source>
</evidence>
<dbReference type="STRING" id="10181.G5BM03"/>
<dbReference type="InterPro" id="IPR013783">
    <property type="entry name" value="Ig-like_fold"/>
</dbReference>
<dbReference type="PROSITE" id="PS50986">
    <property type="entry name" value="MANSC"/>
    <property type="match status" value="1"/>
</dbReference>
<evidence type="ECO:0000256" key="1">
    <source>
        <dbReference type="ARBA" id="ARBA00004236"/>
    </source>
</evidence>
<dbReference type="SMART" id="SM00192">
    <property type="entry name" value="LDLa"/>
    <property type="match status" value="2"/>
</dbReference>
<evidence type="ECO:0000256" key="16">
    <source>
        <dbReference type="ARBA" id="ARBA00071443"/>
    </source>
</evidence>
<evidence type="ECO:0000256" key="8">
    <source>
        <dbReference type="ARBA" id="ARBA00022729"/>
    </source>
</evidence>
<dbReference type="CDD" id="cd22624">
    <property type="entry name" value="Kunitz_HAI1_2-like"/>
    <property type="match status" value="1"/>
</dbReference>
<dbReference type="PANTHER" id="PTHR46750:SF1">
    <property type="entry name" value="KUNITZ-TYPE PROTEASE INHIBITOR 1"/>
    <property type="match status" value="1"/>
</dbReference>
<dbReference type="Pfam" id="PF07502">
    <property type="entry name" value="MANEC"/>
    <property type="match status" value="1"/>
</dbReference>
<feature type="signal peptide" evidence="21">
    <location>
        <begin position="1"/>
        <end position="21"/>
    </location>
</feature>
<dbReference type="PRINTS" id="PR00759">
    <property type="entry name" value="BASICPTASE"/>
</dbReference>
<dbReference type="PRINTS" id="PR00261">
    <property type="entry name" value="LDLRECEPTOR"/>
</dbReference>
<keyword evidence="4" id="KW-1003">Cell membrane</keyword>
<feature type="disulfide bond" evidence="18">
    <location>
        <begin position="373"/>
        <end position="385"/>
    </location>
</feature>
<dbReference type="PROSITE" id="PS50068">
    <property type="entry name" value="LDLRA_2"/>
    <property type="match status" value="2"/>
</dbReference>
<feature type="disulfide bond" evidence="18">
    <location>
        <begin position="305"/>
        <end position="317"/>
    </location>
</feature>
<evidence type="ECO:0000256" key="4">
    <source>
        <dbReference type="ARBA" id="ARBA00022475"/>
    </source>
</evidence>
<feature type="region of interest" description="Disordered" evidence="19">
    <location>
        <begin position="535"/>
        <end position="555"/>
    </location>
</feature>
<evidence type="ECO:0000256" key="21">
    <source>
        <dbReference type="SAM" id="SignalP"/>
    </source>
</evidence>
<evidence type="ECO:0000256" key="6">
    <source>
        <dbReference type="ARBA" id="ARBA00022525"/>
    </source>
</evidence>
<feature type="disulfide bond" evidence="18">
    <location>
        <begin position="380"/>
        <end position="398"/>
    </location>
</feature>
<dbReference type="PROSITE" id="PS01209">
    <property type="entry name" value="LDLRA_1"/>
    <property type="match status" value="2"/>
</dbReference>
<dbReference type="SUPFAM" id="SSF57424">
    <property type="entry name" value="LDL receptor-like module"/>
    <property type="match status" value="2"/>
</dbReference>
<keyword evidence="8 21" id="KW-0732">Signal</keyword>
<evidence type="ECO:0000256" key="17">
    <source>
        <dbReference type="ARBA" id="ARBA00082652"/>
    </source>
</evidence>
<feature type="domain" description="MANSC" evidence="23">
    <location>
        <begin position="43"/>
        <end position="126"/>
    </location>
</feature>
<dbReference type="FunFam" id="4.10.400.10:FF:000067">
    <property type="entry name" value="Serine peptidase inhibitor, Kunitz type 1"/>
    <property type="match status" value="2"/>
</dbReference>
<evidence type="ECO:0000313" key="24">
    <source>
        <dbReference type="EMBL" id="EHB10317.1"/>
    </source>
</evidence>
<dbReference type="InterPro" id="IPR002223">
    <property type="entry name" value="Kunitz_BPTI"/>
</dbReference>
<dbReference type="Proteomes" id="UP000006813">
    <property type="component" value="Unassembled WGS sequence"/>
</dbReference>
<keyword evidence="5" id="KW-0963">Cytoplasm</keyword>
<feature type="domain" description="BPTI/Kunitz inhibitor" evidence="22">
    <location>
        <begin position="429"/>
        <end position="479"/>
    </location>
</feature>
<feature type="domain" description="BPTI/Kunitz inhibitor" evidence="22">
    <location>
        <begin position="236"/>
        <end position="286"/>
    </location>
</feature>
<keyword evidence="9" id="KW-0677">Repeat</keyword>
<evidence type="ECO:0000256" key="11">
    <source>
        <dbReference type="ARBA" id="ARBA00023136"/>
    </source>
</evidence>
<keyword evidence="20" id="KW-0812">Transmembrane</keyword>
<dbReference type="SMART" id="SM00131">
    <property type="entry name" value="KU"/>
    <property type="match status" value="2"/>
</dbReference>
<evidence type="ECO:0000256" key="14">
    <source>
        <dbReference type="ARBA" id="ARBA00053720"/>
    </source>
</evidence>
<reference evidence="24 25" key="1">
    <citation type="journal article" date="2011" name="Nature">
        <title>Genome sequencing reveals insights into physiology and longevity of the naked mole rat.</title>
        <authorList>
            <person name="Kim E.B."/>
            <person name="Fang X."/>
            <person name="Fushan A.A."/>
            <person name="Huang Z."/>
            <person name="Lobanov A.V."/>
            <person name="Han L."/>
            <person name="Marino S.M."/>
            <person name="Sun X."/>
            <person name="Turanov A.A."/>
            <person name="Yang P."/>
            <person name="Yim S.H."/>
            <person name="Zhao X."/>
            <person name="Kasaikina M.V."/>
            <person name="Stoletzki N."/>
            <person name="Peng C."/>
            <person name="Polak P."/>
            <person name="Xiong Z."/>
            <person name="Kiezun A."/>
            <person name="Zhu Y."/>
            <person name="Chen Y."/>
            <person name="Kryukov G.V."/>
            <person name="Zhang Q."/>
            <person name="Peshkin L."/>
            <person name="Yang L."/>
            <person name="Bronson R.T."/>
            <person name="Buffenstein R."/>
            <person name="Wang B."/>
            <person name="Han C."/>
            <person name="Li Q."/>
            <person name="Chen L."/>
            <person name="Zhao W."/>
            <person name="Sunyaev S.R."/>
            <person name="Park T.J."/>
            <person name="Zhang G."/>
            <person name="Wang J."/>
            <person name="Gladyshev V.N."/>
        </authorList>
    </citation>
    <scope>NUCLEOTIDE SEQUENCE [LARGE SCALE GENOMIC DNA]</scope>
</reference>
<dbReference type="eggNOG" id="KOG4295">
    <property type="taxonomic scope" value="Eukaryota"/>
</dbReference>
<dbReference type="FunCoup" id="G5BM03">
    <property type="interactions" value="551"/>
</dbReference>
<feature type="transmembrane region" description="Helical" evidence="20">
    <location>
        <begin position="504"/>
        <end position="526"/>
    </location>
</feature>
<dbReference type="PROSITE" id="PS00280">
    <property type="entry name" value="BPTI_KUNITZ_1"/>
    <property type="match status" value="2"/>
</dbReference>
<dbReference type="InParanoid" id="G5BM03"/>
<dbReference type="GO" id="GO:0030198">
    <property type="term" value="P:extracellular matrix organization"/>
    <property type="evidence" value="ECO:0007669"/>
    <property type="project" value="TreeGrafter"/>
</dbReference>
<dbReference type="Gene3D" id="4.10.400.10">
    <property type="entry name" value="Low-density Lipoprotein Receptor"/>
    <property type="match status" value="2"/>
</dbReference>
<dbReference type="InterPro" id="IPR036055">
    <property type="entry name" value="LDL_receptor-like_sf"/>
</dbReference>
<evidence type="ECO:0000256" key="3">
    <source>
        <dbReference type="ARBA" id="ARBA00004613"/>
    </source>
</evidence>
<evidence type="ECO:0000256" key="12">
    <source>
        <dbReference type="ARBA" id="ARBA00023157"/>
    </source>
</evidence>
<evidence type="ECO:0000259" key="23">
    <source>
        <dbReference type="PROSITE" id="PS50986"/>
    </source>
</evidence>